<dbReference type="HOGENOM" id="CLU_073290_0_0_3"/>
<dbReference type="STRING" id="1183438.GKIL_2160"/>
<dbReference type="RefSeq" id="WP_023173551.1">
    <property type="nucleotide sequence ID" value="NC_022600.1"/>
</dbReference>
<dbReference type="OrthoDB" id="5430844at2"/>
<dbReference type="Proteomes" id="UP000017396">
    <property type="component" value="Chromosome"/>
</dbReference>
<dbReference type="eggNOG" id="COG1493">
    <property type="taxonomic scope" value="Bacteria"/>
</dbReference>
<dbReference type="KEGG" id="glj:GKIL_2160"/>
<sequence>MTGATERGSAAGRVEDAAARLYSAYGLKIASNRPIPALAASVATGPADLTIELAARPEWLDREMATAPPPVYLSPYRDEGGRTALIVWERLDGHVHFAYSDGAEFLLDRTGSRLWAWWPATLTEADALTYLLGPVFGFLLRLRGTVALHASAVAIAGRAVVFVGPAEAGKSTLAAALARRGLAVLSDDIVPLVDGGTHFLVQPGYPRLRLRPTALTMLACAAGEALALPEAQGERRLHLDLQQNGYRFWAEPLPLGALYLLAERHPDATAPRITPAMGQQGLIALVGNTYAARLLNRAMREQEFDLLARLSEQMPPLWLHPHSDPARLDQLCDRILEATAALGECR</sequence>
<dbReference type="AlphaFoldDB" id="U5QHK8"/>
<dbReference type="GO" id="GO:0016301">
    <property type="term" value="F:kinase activity"/>
    <property type="evidence" value="ECO:0007669"/>
    <property type="project" value="UniProtKB-KW"/>
</dbReference>
<keyword evidence="1" id="KW-0418">Kinase</keyword>
<dbReference type="EMBL" id="CP003587">
    <property type="protein sequence ID" value="AGY58406.1"/>
    <property type="molecule type" value="Genomic_DNA"/>
</dbReference>
<dbReference type="Gene3D" id="3.40.50.300">
    <property type="entry name" value="P-loop containing nucleotide triphosphate hydrolases"/>
    <property type="match status" value="1"/>
</dbReference>
<dbReference type="SUPFAM" id="SSF53795">
    <property type="entry name" value="PEP carboxykinase-like"/>
    <property type="match status" value="1"/>
</dbReference>
<keyword evidence="2" id="KW-1185">Reference proteome</keyword>
<accession>U5QHK8</accession>
<organism evidence="1 2">
    <name type="scientific">Gloeobacter kilaueensis (strain ATCC BAA-2537 / CCAP 1431/1 / ULC 316 / JS1)</name>
    <dbReference type="NCBI Taxonomy" id="1183438"/>
    <lineage>
        <taxon>Bacteria</taxon>
        <taxon>Bacillati</taxon>
        <taxon>Cyanobacteriota</taxon>
        <taxon>Cyanophyceae</taxon>
        <taxon>Gloeobacterales</taxon>
        <taxon>Gloeobacteraceae</taxon>
        <taxon>Gloeobacter</taxon>
    </lineage>
</organism>
<name>U5QHK8_GLOK1</name>
<keyword evidence="1" id="KW-0808">Transferase</keyword>
<dbReference type="InterPro" id="IPR027417">
    <property type="entry name" value="P-loop_NTPase"/>
</dbReference>
<evidence type="ECO:0000313" key="1">
    <source>
        <dbReference type="EMBL" id="AGY58406.1"/>
    </source>
</evidence>
<evidence type="ECO:0000313" key="2">
    <source>
        <dbReference type="Proteomes" id="UP000017396"/>
    </source>
</evidence>
<protein>
    <submittedName>
        <fullName evidence="1">HPr kinase</fullName>
    </submittedName>
</protein>
<proteinExistence type="predicted"/>
<reference evidence="1 2" key="1">
    <citation type="journal article" date="2013" name="PLoS ONE">
        <title>Cultivation and Complete Genome Sequencing of Gloeobacter kilaueensis sp. nov., from a Lava Cave in Kilauea Caldera, Hawai'i.</title>
        <authorList>
            <person name="Saw J.H."/>
            <person name="Schatz M."/>
            <person name="Brown M.V."/>
            <person name="Kunkel D.D."/>
            <person name="Foster J.S."/>
            <person name="Shick H."/>
            <person name="Christensen S."/>
            <person name="Hou S."/>
            <person name="Wan X."/>
            <person name="Donachie S.P."/>
        </authorList>
    </citation>
    <scope>NUCLEOTIDE SEQUENCE [LARGE SCALE GENOMIC DNA]</scope>
    <source>
        <strain evidence="2">JS</strain>
    </source>
</reference>
<gene>
    <name evidence="1" type="ORF">GKIL_2160</name>
</gene>